<reference evidence="2 3" key="1">
    <citation type="journal article" date="2023" name="Sci. Data">
        <title>Genome assembly of the Korean intertidal mud-creeper Batillaria attramentaria.</title>
        <authorList>
            <person name="Patra A.K."/>
            <person name="Ho P.T."/>
            <person name="Jun S."/>
            <person name="Lee S.J."/>
            <person name="Kim Y."/>
            <person name="Won Y.J."/>
        </authorList>
    </citation>
    <scope>NUCLEOTIDE SEQUENCE [LARGE SCALE GENOMIC DNA]</scope>
    <source>
        <strain evidence="2">Wonlab-2016</strain>
    </source>
</reference>
<dbReference type="AlphaFoldDB" id="A0ABD0JTZ4"/>
<organism evidence="2 3">
    <name type="scientific">Batillaria attramentaria</name>
    <dbReference type="NCBI Taxonomy" id="370345"/>
    <lineage>
        <taxon>Eukaryota</taxon>
        <taxon>Metazoa</taxon>
        <taxon>Spiralia</taxon>
        <taxon>Lophotrochozoa</taxon>
        <taxon>Mollusca</taxon>
        <taxon>Gastropoda</taxon>
        <taxon>Caenogastropoda</taxon>
        <taxon>Sorbeoconcha</taxon>
        <taxon>Cerithioidea</taxon>
        <taxon>Batillariidae</taxon>
        <taxon>Batillaria</taxon>
    </lineage>
</organism>
<name>A0ABD0JTZ4_9CAEN</name>
<evidence type="ECO:0000256" key="1">
    <source>
        <dbReference type="SAM" id="MobiDB-lite"/>
    </source>
</evidence>
<comment type="caution">
    <text evidence="2">The sequence shown here is derived from an EMBL/GenBank/DDBJ whole genome shotgun (WGS) entry which is preliminary data.</text>
</comment>
<sequence>MNHTPRPPETSPVFLSRRIEYFSRWMRDGDHHNGLRGLVARSRPTTRVCPSSDGHQKEDGRHELSATTTCGYLSRLPVSWLFRCRAAGESGMQRVEREGGGEKKKEEGGFYWSHCLPFQ</sequence>
<keyword evidence="3" id="KW-1185">Reference proteome</keyword>
<dbReference type="Proteomes" id="UP001519460">
    <property type="component" value="Unassembled WGS sequence"/>
</dbReference>
<protein>
    <submittedName>
        <fullName evidence="2">Uncharacterized protein</fullName>
    </submittedName>
</protein>
<proteinExistence type="predicted"/>
<evidence type="ECO:0000313" key="3">
    <source>
        <dbReference type="Proteomes" id="UP001519460"/>
    </source>
</evidence>
<dbReference type="EMBL" id="JACVVK020000324">
    <property type="protein sequence ID" value="KAK7478519.1"/>
    <property type="molecule type" value="Genomic_DNA"/>
</dbReference>
<feature type="region of interest" description="Disordered" evidence="1">
    <location>
        <begin position="43"/>
        <end position="63"/>
    </location>
</feature>
<feature type="compositionally biased region" description="Basic and acidic residues" evidence="1">
    <location>
        <begin position="54"/>
        <end position="63"/>
    </location>
</feature>
<evidence type="ECO:0000313" key="2">
    <source>
        <dbReference type="EMBL" id="KAK7478519.1"/>
    </source>
</evidence>
<accession>A0ABD0JTZ4</accession>
<gene>
    <name evidence="2" type="ORF">BaRGS_00030278</name>
</gene>